<dbReference type="InterPro" id="IPR036244">
    <property type="entry name" value="TipA-like_antibiotic-bd"/>
</dbReference>
<dbReference type="CDD" id="cd01106">
    <property type="entry name" value="HTH_TipAL-Mta"/>
    <property type="match status" value="1"/>
</dbReference>
<dbReference type="Pfam" id="PF07739">
    <property type="entry name" value="TipAS"/>
    <property type="match status" value="1"/>
</dbReference>
<accession>A0ABV8D3T3</accession>
<evidence type="ECO:0000256" key="3">
    <source>
        <dbReference type="ARBA" id="ARBA00023159"/>
    </source>
</evidence>
<sequence>MKTVKEVSQLSGVSVRTLHHYDAVGLLPPTATTEAGYRLYDDRALERLQEILLFRELEFSLKDIKAILDSNHYDRAVALTDQIRLLELRRQHLDDLIVYARNLQKQGGHMMNFKAFDKAELEAFEAEAKKKWGDTSAYQEFKDRTSEKDFAQISQEGMMIFAQIGQLKHLAADDSQVQEQIRVLQDYISSHFYECTPEILAGLGRMYAGDNRFKTSIDQAGGIGTADFAARAIDSYCQK</sequence>
<dbReference type="InterPro" id="IPR009061">
    <property type="entry name" value="DNA-bd_dom_put_sf"/>
</dbReference>
<dbReference type="EMBL" id="JBHSAC010000086">
    <property type="protein sequence ID" value="MFC3932975.1"/>
    <property type="molecule type" value="Genomic_DNA"/>
</dbReference>
<organism evidence="6 7">
    <name type="scientific">Streptococcus dentapri</name>
    <dbReference type="NCBI Taxonomy" id="573564"/>
    <lineage>
        <taxon>Bacteria</taxon>
        <taxon>Bacillati</taxon>
        <taxon>Bacillota</taxon>
        <taxon>Bacilli</taxon>
        <taxon>Lactobacillales</taxon>
        <taxon>Streptococcaceae</taxon>
        <taxon>Streptococcus</taxon>
    </lineage>
</organism>
<dbReference type="RefSeq" id="WP_380432764.1">
    <property type="nucleotide sequence ID" value="NZ_JBHSAC010000086.1"/>
</dbReference>
<dbReference type="SUPFAM" id="SSF89082">
    <property type="entry name" value="Antibiotic binding domain of TipA-like multidrug resistance regulators"/>
    <property type="match status" value="1"/>
</dbReference>
<feature type="domain" description="HTH merR-type" evidence="5">
    <location>
        <begin position="1"/>
        <end position="70"/>
    </location>
</feature>
<dbReference type="InterPro" id="IPR000551">
    <property type="entry name" value="MerR-type_HTH_dom"/>
</dbReference>
<dbReference type="Gene3D" id="1.10.490.50">
    <property type="entry name" value="Antibiotic binding domain of TipA-like multidrug resistance regulators"/>
    <property type="match status" value="1"/>
</dbReference>
<dbReference type="InterPro" id="IPR047057">
    <property type="entry name" value="MerR_fam"/>
</dbReference>
<dbReference type="Gene3D" id="1.10.1660.10">
    <property type="match status" value="1"/>
</dbReference>
<name>A0ABV8D3T3_9STRE</name>
<dbReference type="Pfam" id="PF13411">
    <property type="entry name" value="MerR_1"/>
    <property type="match status" value="1"/>
</dbReference>
<dbReference type="InterPro" id="IPR012925">
    <property type="entry name" value="TipAS_dom"/>
</dbReference>
<dbReference type="SUPFAM" id="SSF46955">
    <property type="entry name" value="Putative DNA-binding domain"/>
    <property type="match status" value="1"/>
</dbReference>
<evidence type="ECO:0000259" key="5">
    <source>
        <dbReference type="PROSITE" id="PS50937"/>
    </source>
</evidence>
<dbReference type="PRINTS" id="PR00040">
    <property type="entry name" value="HTHMERR"/>
</dbReference>
<keyword evidence="2" id="KW-0238">DNA-binding</keyword>
<comment type="caution">
    <text evidence="6">The sequence shown here is derived from an EMBL/GenBank/DDBJ whole genome shotgun (WGS) entry which is preliminary data.</text>
</comment>
<dbReference type="PANTHER" id="PTHR30204:SF90">
    <property type="entry name" value="HTH-TYPE TRANSCRIPTIONAL ACTIVATOR MTA"/>
    <property type="match status" value="1"/>
</dbReference>
<evidence type="ECO:0000256" key="4">
    <source>
        <dbReference type="ARBA" id="ARBA00023163"/>
    </source>
</evidence>
<proteinExistence type="predicted"/>
<keyword evidence="4" id="KW-0804">Transcription</keyword>
<evidence type="ECO:0000313" key="7">
    <source>
        <dbReference type="Proteomes" id="UP001595901"/>
    </source>
</evidence>
<keyword evidence="1" id="KW-0805">Transcription regulation</keyword>
<dbReference type="PROSITE" id="PS50937">
    <property type="entry name" value="HTH_MERR_2"/>
    <property type="match status" value="1"/>
</dbReference>
<protein>
    <submittedName>
        <fullName evidence="6">MerR family transcriptional regulator</fullName>
    </submittedName>
</protein>
<gene>
    <name evidence="6" type="ORF">ACFOSE_09495</name>
</gene>
<dbReference type="SMART" id="SM00422">
    <property type="entry name" value="HTH_MERR"/>
    <property type="match status" value="1"/>
</dbReference>
<dbReference type="Proteomes" id="UP001595901">
    <property type="component" value="Unassembled WGS sequence"/>
</dbReference>
<evidence type="ECO:0000313" key="6">
    <source>
        <dbReference type="EMBL" id="MFC3932975.1"/>
    </source>
</evidence>
<evidence type="ECO:0000256" key="1">
    <source>
        <dbReference type="ARBA" id="ARBA00023015"/>
    </source>
</evidence>
<reference evidence="7" key="1">
    <citation type="journal article" date="2019" name="Int. J. Syst. Evol. Microbiol.">
        <title>The Global Catalogue of Microorganisms (GCM) 10K type strain sequencing project: providing services to taxonomists for standard genome sequencing and annotation.</title>
        <authorList>
            <consortium name="The Broad Institute Genomics Platform"/>
            <consortium name="The Broad Institute Genome Sequencing Center for Infectious Disease"/>
            <person name="Wu L."/>
            <person name="Ma J."/>
        </authorList>
    </citation>
    <scope>NUCLEOTIDE SEQUENCE [LARGE SCALE GENOMIC DNA]</scope>
    <source>
        <strain evidence="7">CCUG 58728</strain>
    </source>
</reference>
<keyword evidence="3" id="KW-0010">Activator</keyword>
<dbReference type="PANTHER" id="PTHR30204">
    <property type="entry name" value="REDOX-CYCLING DRUG-SENSING TRANSCRIPTIONAL ACTIVATOR SOXR"/>
    <property type="match status" value="1"/>
</dbReference>
<evidence type="ECO:0000256" key="2">
    <source>
        <dbReference type="ARBA" id="ARBA00023125"/>
    </source>
</evidence>
<keyword evidence="7" id="KW-1185">Reference proteome</keyword>